<dbReference type="Pfam" id="PF00209">
    <property type="entry name" value="SNF"/>
    <property type="match status" value="1"/>
</dbReference>
<evidence type="ECO:0000313" key="21">
    <source>
        <dbReference type="Proteomes" id="UP001142055"/>
    </source>
</evidence>
<dbReference type="CDD" id="cd00096">
    <property type="entry name" value="Ig"/>
    <property type="match status" value="1"/>
</dbReference>
<dbReference type="PROSITE" id="PS51132">
    <property type="entry name" value="OLF"/>
    <property type="match status" value="1"/>
</dbReference>
<dbReference type="Pfam" id="PF00501">
    <property type="entry name" value="AMP-binding"/>
    <property type="match status" value="1"/>
</dbReference>
<keyword evidence="5" id="KW-0436">Ligase</keyword>
<feature type="transmembrane region" description="Helical" evidence="17">
    <location>
        <begin position="1420"/>
        <end position="1445"/>
    </location>
</feature>
<comment type="similarity">
    <text evidence="2">Belongs to the ATP-dependent AMP-binding enzyme family.</text>
</comment>
<feature type="transmembrane region" description="Helical" evidence="17">
    <location>
        <begin position="1534"/>
        <end position="1558"/>
    </location>
</feature>
<comment type="catalytic activity">
    <reaction evidence="14">
        <text>a medium-chain fatty acid + ATP + CoA = a medium-chain fatty acyl-CoA + AMP + diphosphate</text>
        <dbReference type="Rhea" id="RHEA:48340"/>
        <dbReference type="ChEBI" id="CHEBI:30616"/>
        <dbReference type="ChEBI" id="CHEBI:33019"/>
        <dbReference type="ChEBI" id="CHEBI:57287"/>
        <dbReference type="ChEBI" id="CHEBI:59558"/>
        <dbReference type="ChEBI" id="CHEBI:90546"/>
        <dbReference type="ChEBI" id="CHEBI:456215"/>
        <dbReference type="EC" id="6.2.1.2"/>
    </reaction>
</comment>
<keyword evidence="21" id="KW-1185">Reference proteome</keyword>
<evidence type="ECO:0000256" key="5">
    <source>
        <dbReference type="ARBA" id="ARBA00022598"/>
    </source>
</evidence>
<evidence type="ECO:0000313" key="20">
    <source>
        <dbReference type="EMBL" id="KAJ6220898.1"/>
    </source>
</evidence>
<evidence type="ECO:0000256" key="16">
    <source>
        <dbReference type="SAM" id="MobiDB-lite"/>
    </source>
</evidence>
<keyword evidence="8 17" id="KW-1133">Transmembrane helix</keyword>
<evidence type="ECO:0000259" key="19">
    <source>
        <dbReference type="PROSITE" id="PS51132"/>
    </source>
</evidence>
<dbReference type="Pfam" id="PF01391">
    <property type="entry name" value="Collagen"/>
    <property type="match status" value="1"/>
</dbReference>
<feature type="domain" description="Ig-like" evidence="18">
    <location>
        <begin position="361"/>
        <end position="498"/>
    </location>
</feature>
<comment type="similarity">
    <text evidence="3">Belongs to the sodium:neurotransmitter symporter (SNF) (TC 2.A.22) family.</text>
</comment>
<dbReference type="InterPro" id="IPR020845">
    <property type="entry name" value="AMP-binding_CS"/>
</dbReference>
<dbReference type="InterPro" id="IPR003599">
    <property type="entry name" value="Ig_sub"/>
</dbReference>
<dbReference type="SMART" id="SM00284">
    <property type="entry name" value="OLF"/>
    <property type="match status" value="1"/>
</dbReference>
<keyword evidence="9 17" id="KW-0472">Membrane</keyword>
<dbReference type="SUPFAM" id="SSF56801">
    <property type="entry name" value="Acetyl-CoA synthetase-like"/>
    <property type="match status" value="1"/>
</dbReference>
<protein>
    <recommendedName>
        <fullName evidence="12">Medium-chain acyl-CoA ligase ACSF2, mitochondrial</fullName>
        <ecNumber evidence="11">6.2.1.2</ecNumber>
    </recommendedName>
</protein>
<feature type="region of interest" description="Disordered" evidence="16">
    <location>
        <begin position="278"/>
        <end position="369"/>
    </location>
</feature>
<proteinExistence type="inferred from homology"/>
<evidence type="ECO:0000256" key="13">
    <source>
        <dbReference type="ARBA" id="ARBA00047319"/>
    </source>
</evidence>
<dbReference type="SUPFAM" id="SSF48726">
    <property type="entry name" value="Immunoglobulin"/>
    <property type="match status" value="2"/>
</dbReference>
<evidence type="ECO:0000256" key="10">
    <source>
        <dbReference type="ARBA" id="ARBA00037247"/>
    </source>
</evidence>
<dbReference type="InterPro" id="IPR013783">
    <property type="entry name" value="Ig-like_fold"/>
</dbReference>
<comment type="subcellular location">
    <subcellularLocation>
        <location evidence="1">Membrane</location>
        <topology evidence="1">Multi-pass membrane protein</topology>
    </subcellularLocation>
</comment>
<evidence type="ECO:0000256" key="3">
    <source>
        <dbReference type="ARBA" id="ARBA00006459"/>
    </source>
</evidence>
<dbReference type="GO" id="GO:0015293">
    <property type="term" value="F:symporter activity"/>
    <property type="evidence" value="ECO:0007669"/>
    <property type="project" value="UniProtKB-KW"/>
</dbReference>
<keyword evidence="4" id="KW-0813">Transport</keyword>
<evidence type="ECO:0000256" key="14">
    <source>
        <dbReference type="ARBA" id="ARBA00048277"/>
    </source>
</evidence>
<keyword evidence="6 17" id="KW-0812">Transmembrane</keyword>
<evidence type="ECO:0000256" key="4">
    <source>
        <dbReference type="ARBA" id="ARBA00022448"/>
    </source>
</evidence>
<dbReference type="InterPro" id="IPR036179">
    <property type="entry name" value="Ig-like_dom_sf"/>
</dbReference>
<dbReference type="InterPro" id="IPR003598">
    <property type="entry name" value="Ig_sub2"/>
</dbReference>
<dbReference type="EC" id="6.2.1.2" evidence="11"/>
<dbReference type="InterPro" id="IPR000175">
    <property type="entry name" value="Na/ntran_symport"/>
</dbReference>
<dbReference type="Gene3D" id="2.60.40.10">
    <property type="entry name" value="Immunoglobulins"/>
    <property type="match status" value="2"/>
</dbReference>
<evidence type="ECO:0000256" key="8">
    <source>
        <dbReference type="ARBA" id="ARBA00022989"/>
    </source>
</evidence>
<evidence type="ECO:0000256" key="12">
    <source>
        <dbReference type="ARBA" id="ARBA00039638"/>
    </source>
</evidence>
<feature type="transmembrane region" description="Helical" evidence="17">
    <location>
        <begin position="1495"/>
        <end position="1514"/>
    </location>
</feature>
<dbReference type="Gene3D" id="3.30.300.30">
    <property type="match status" value="1"/>
</dbReference>
<dbReference type="GO" id="GO:0031956">
    <property type="term" value="F:medium-chain fatty acid-CoA ligase activity"/>
    <property type="evidence" value="ECO:0007669"/>
    <property type="project" value="UniProtKB-EC"/>
</dbReference>
<dbReference type="SUPFAM" id="SSF161070">
    <property type="entry name" value="SNF-like"/>
    <property type="match status" value="1"/>
</dbReference>
<evidence type="ECO:0000256" key="17">
    <source>
        <dbReference type="SAM" id="Phobius"/>
    </source>
</evidence>
<gene>
    <name evidence="20" type="ORF">RDWZM_006710</name>
</gene>
<dbReference type="Pfam" id="PF02191">
    <property type="entry name" value="OLF"/>
    <property type="match status" value="1"/>
</dbReference>
<dbReference type="PANTHER" id="PTHR43201:SF5">
    <property type="entry name" value="MEDIUM-CHAIN ACYL-COA LIGASE ACSF2, MITOCHONDRIAL"/>
    <property type="match status" value="1"/>
</dbReference>
<dbReference type="GO" id="GO:0016020">
    <property type="term" value="C:membrane"/>
    <property type="evidence" value="ECO:0007669"/>
    <property type="project" value="UniProtKB-SubCell"/>
</dbReference>
<organism evidence="20 21">
    <name type="scientific">Blomia tropicalis</name>
    <name type="common">Mite</name>
    <dbReference type="NCBI Taxonomy" id="40697"/>
    <lineage>
        <taxon>Eukaryota</taxon>
        <taxon>Metazoa</taxon>
        <taxon>Ecdysozoa</taxon>
        <taxon>Arthropoda</taxon>
        <taxon>Chelicerata</taxon>
        <taxon>Arachnida</taxon>
        <taxon>Acari</taxon>
        <taxon>Acariformes</taxon>
        <taxon>Sarcoptiformes</taxon>
        <taxon>Astigmata</taxon>
        <taxon>Glycyphagoidea</taxon>
        <taxon>Echimyopodidae</taxon>
        <taxon>Blomia</taxon>
    </lineage>
</organism>
<feature type="transmembrane region" description="Helical" evidence="17">
    <location>
        <begin position="1451"/>
        <end position="1474"/>
    </location>
</feature>
<dbReference type="Gene3D" id="3.40.50.12780">
    <property type="entry name" value="N-terminal domain of ligase-like"/>
    <property type="match status" value="1"/>
</dbReference>
<dbReference type="InterPro" id="IPR007110">
    <property type="entry name" value="Ig-like_dom"/>
</dbReference>
<comment type="caution">
    <text evidence="20">The sequence shown here is derived from an EMBL/GenBank/DDBJ whole genome shotgun (WGS) entry which is preliminary data.</text>
</comment>
<dbReference type="InterPro" id="IPR008160">
    <property type="entry name" value="Collagen"/>
</dbReference>
<evidence type="ECO:0000256" key="9">
    <source>
        <dbReference type="ARBA" id="ARBA00023136"/>
    </source>
</evidence>
<dbReference type="SMART" id="SM00408">
    <property type="entry name" value="IGc2"/>
    <property type="match status" value="1"/>
</dbReference>
<name>A0A9Q0RM03_BLOTA</name>
<evidence type="ECO:0000256" key="2">
    <source>
        <dbReference type="ARBA" id="ARBA00006432"/>
    </source>
</evidence>
<comment type="catalytic activity">
    <reaction evidence="13">
        <text>octanoate + ATP + CoA = octanoyl-CoA + AMP + diphosphate</text>
        <dbReference type="Rhea" id="RHEA:33631"/>
        <dbReference type="ChEBI" id="CHEBI:25646"/>
        <dbReference type="ChEBI" id="CHEBI:30616"/>
        <dbReference type="ChEBI" id="CHEBI:33019"/>
        <dbReference type="ChEBI" id="CHEBI:57287"/>
        <dbReference type="ChEBI" id="CHEBI:57386"/>
        <dbReference type="ChEBI" id="CHEBI:456215"/>
    </reaction>
</comment>
<evidence type="ECO:0000256" key="7">
    <source>
        <dbReference type="ARBA" id="ARBA00022847"/>
    </source>
</evidence>
<feature type="domain" description="Olfactomedin-like" evidence="19">
    <location>
        <begin position="566"/>
        <end position="858"/>
    </location>
</feature>
<keyword evidence="7" id="KW-0769">Symport</keyword>
<evidence type="ECO:0000256" key="6">
    <source>
        <dbReference type="ARBA" id="ARBA00022692"/>
    </source>
</evidence>
<dbReference type="InterPro" id="IPR003112">
    <property type="entry name" value="Olfac-like_dom"/>
</dbReference>
<dbReference type="InterPro" id="IPR045851">
    <property type="entry name" value="AMP-bd_C_sf"/>
</dbReference>
<dbReference type="InterPro" id="IPR037272">
    <property type="entry name" value="SNS_sf"/>
</dbReference>
<dbReference type="PROSITE" id="PS00455">
    <property type="entry name" value="AMP_BINDING"/>
    <property type="match status" value="1"/>
</dbReference>
<dbReference type="Pfam" id="PF13927">
    <property type="entry name" value="Ig_3"/>
    <property type="match status" value="1"/>
</dbReference>
<dbReference type="SMART" id="SM00409">
    <property type="entry name" value="IG"/>
    <property type="match status" value="1"/>
</dbReference>
<dbReference type="GO" id="GO:0006631">
    <property type="term" value="P:fatty acid metabolic process"/>
    <property type="evidence" value="ECO:0007669"/>
    <property type="project" value="TreeGrafter"/>
</dbReference>
<dbReference type="EMBL" id="JAPWDV010000002">
    <property type="protein sequence ID" value="KAJ6220898.1"/>
    <property type="molecule type" value="Genomic_DNA"/>
</dbReference>
<sequence>MGFPFVIRLPTTPKTMDQPMNTKRIPSSAINNNCEHNHNYLYLWLTILSMALLYNSYLTFELSIRNNEQHHRLENIVQWINRQSDSIQMEPKYRVKRSDDTIGKVFRWIEPTKQLDNGKRNHGRRNTRRHIESMIENDMSPNEQNGVEFYTEPVDLSQMKNNKSHEWLTSYCRIPFDLLGVLLPFGMLVDVRISQFSIALDLFESETLNRFSLWARVRSISERQNTNAEIGPLLTSVLEEYCLTAKKRCGRGDPGPPGILLFSHYWFDKHNYGLLLSKKKGERGEKGDRGDRGMPGESGPRGPPGLIGSPGPEGKRGPPGVDGLDGMDGAPGLDGIPGRDGKAGLPGKAGIDGKRGKTGSPGIDVAPSIDGMNDKKQVLEVKEGANVRLLCAASGQPNPLITWRREDKRPILMIGIAKGSTATLECYVEGYPEPYIKWMFGETIIVDTGKYQMFEEILDTRLSTNYSKRIRLTINRVETSDYGIYRCEANNHRGRTFGIITLFESDKTKDTSEKNDGTSLRESSFVVFGECKAGQRKAIINLGEYDQHHSHHPLNRTLPLSKRTNECYLNQIGKPVLYAEFESSTRGCWMRDPKPLKPEDEDKYWLTRTDDNQLLFEYNNKDLFRQNKVSRNYTLFYRFTGNAQAIYSGLFYYAEDGATTFKLVFYNLANQEAGFINLEPVSNALRPSILLSSASRGKTARHMHSHSGKHRGRREAKPITERLYTNQLNKMDISIDENGVWIIHPDLSNVDDSNHTIVRKVNGITLEYSWKLTVDYNHHGDMFIMCGILYGIDSTNHHSTHISFAYDLYENIEIRQLESIQFTNPFLNTSYIGYNGLHHKLYTWDNGNVLEYPLKIDDHLNGNTKPMNGDDEHEENRPFVSKPYSYAFGRSEDNLVYKTAANLLDERSASETGRPMLISHHEGIKRTFSEINDDVNRIAKAMHEDLGLKHGDVVGLWSCNTYNWICIQYACSKLGVVLCTINPYYQIKELDYVLRKADIKALFMPGKDSEQRVVNNFAKIIGQTLKDDDVNRGDQEEIILKHIISIDGSPYEQSDLPSKQPIQSHTLDKLKQRTGLLDKSITELITPDDPAIIMFTSGTTGKPKGAYLSHFTIVNDAILTSKSMGSANDMMSCCVPLPFFHSFAGVLGNITMAALPNQVVIPCMKYDVAQVVDSLKVNDVTHIIATPTLAIDLLDYIKKNNVQLPKLKSLLAGGASVPIETAQQFVKTVPSCVDFRIGYGATETGPCATTCQMHHTFEQRTETVGTPLDFVEVKIVDPETNSVVPLGQCGEILTRGFHVMLGYWKDPVKTKEVLDSAGWYNTGDLGTMDEDGFLKIVGRTKEMIIVGGENVYPRELEEILHTHPAISDVHVIGIPDPRKGEEVCAWVRLHDPSKPNVTEDELKKFCSEQRHRKYKINKPLVVSCLGIFWFICGLPLCTDAGVYFLTLIDTFAAGIPCLVIGILEIFIIVWIYGIDRFFTGLYQMTGWSPHTMLKSHFIVTASTIAPAVILIILYKEISSLLDDSYLLKYGDYAFPQWAILLGWAISLISIVSIPIGMIHQTCTVICGKSSKRPSLFQPTDRWWSNSLKNDESNKLNSLKIDSSNESLTTTVPSSNSDNGGMVNEAMDVTTEF</sequence>
<dbReference type="PROSITE" id="PS50835">
    <property type="entry name" value="IG_LIKE"/>
    <property type="match status" value="1"/>
</dbReference>
<evidence type="ECO:0000256" key="1">
    <source>
        <dbReference type="ARBA" id="ARBA00004141"/>
    </source>
</evidence>
<dbReference type="PANTHER" id="PTHR43201">
    <property type="entry name" value="ACYL-COA SYNTHETASE"/>
    <property type="match status" value="1"/>
</dbReference>
<evidence type="ECO:0000259" key="18">
    <source>
        <dbReference type="PROSITE" id="PS50835"/>
    </source>
</evidence>
<evidence type="ECO:0000256" key="11">
    <source>
        <dbReference type="ARBA" id="ARBA00039009"/>
    </source>
</evidence>
<comment type="caution">
    <text evidence="15">Lacks conserved residue(s) required for the propagation of feature annotation.</text>
</comment>
<reference evidence="20" key="1">
    <citation type="submission" date="2022-12" db="EMBL/GenBank/DDBJ databases">
        <title>Genome assemblies of Blomia tropicalis.</title>
        <authorList>
            <person name="Cui Y."/>
        </authorList>
    </citation>
    <scope>NUCLEOTIDE SEQUENCE</scope>
    <source>
        <tissue evidence="20">Adult mites</tissue>
    </source>
</reference>
<dbReference type="Proteomes" id="UP001142055">
    <property type="component" value="Chromosome 2"/>
</dbReference>
<feature type="compositionally biased region" description="Basic and acidic residues" evidence="16">
    <location>
        <begin position="282"/>
        <end position="294"/>
    </location>
</feature>
<dbReference type="InterPro" id="IPR000873">
    <property type="entry name" value="AMP-dep_synth/lig_dom"/>
</dbReference>
<dbReference type="InterPro" id="IPR042099">
    <property type="entry name" value="ANL_N_sf"/>
</dbReference>
<dbReference type="PROSITE" id="PS50267">
    <property type="entry name" value="NA_NEUROTRAN_SYMP_3"/>
    <property type="match status" value="1"/>
</dbReference>
<accession>A0A9Q0RM03</accession>
<comment type="function">
    <text evidence="10">Acyl-CoA synthases catalyze the initial reaction in fatty acid metabolism, by forming a thioester with CoA. Has some preference toward medium-chain substrates. Plays a role in adipocyte differentiation.</text>
</comment>
<evidence type="ECO:0000256" key="15">
    <source>
        <dbReference type="PROSITE-ProRule" id="PRU00446"/>
    </source>
</evidence>